<feature type="region of interest" description="Disordered" evidence="1">
    <location>
        <begin position="31"/>
        <end position="59"/>
    </location>
</feature>
<reference evidence="4 5" key="1">
    <citation type="submission" date="2021-03" db="EMBL/GenBank/DDBJ databases">
        <title>Paenibacillus artemisicola MWE-103 whole genome sequence.</title>
        <authorList>
            <person name="Ham Y.J."/>
        </authorList>
    </citation>
    <scope>NUCLEOTIDE SEQUENCE [LARGE SCALE GENOMIC DNA]</scope>
    <source>
        <strain evidence="4 5">MWE-103</strain>
    </source>
</reference>
<evidence type="ECO:0000313" key="5">
    <source>
        <dbReference type="Proteomes" id="UP000670947"/>
    </source>
</evidence>
<evidence type="ECO:0000259" key="3">
    <source>
        <dbReference type="Pfam" id="PF12010"/>
    </source>
</evidence>
<evidence type="ECO:0000256" key="2">
    <source>
        <dbReference type="SAM" id="SignalP"/>
    </source>
</evidence>
<dbReference type="EMBL" id="JAGGDJ010000002">
    <property type="protein sequence ID" value="MBO7743468.1"/>
    <property type="molecule type" value="Genomic_DNA"/>
</dbReference>
<evidence type="ECO:0000313" key="4">
    <source>
        <dbReference type="EMBL" id="MBO7743468.1"/>
    </source>
</evidence>
<protein>
    <submittedName>
        <fullName evidence="4">ABC transporter substrate-binding protein</fullName>
    </submittedName>
</protein>
<dbReference type="InterPro" id="IPR022627">
    <property type="entry name" value="DUF3502"/>
</dbReference>
<dbReference type="InterPro" id="IPR050490">
    <property type="entry name" value="Bact_solute-bd_prot1"/>
</dbReference>
<name>A0ABS3W587_9BACL</name>
<dbReference type="SUPFAM" id="SSF53850">
    <property type="entry name" value="Periplasmic binding protein-like II"/>
    <property type="match status" value="1"/>
</dbReference>
<evidence type="ECO:0000256" key="1">
    <source>
        <dbReference type="SAM" id="MobiDB-lite"/>
    </source>
</evidence>
<gene>
    <name evidence="4" type="ORF">I8J29_04635</name>
</gene>
<keyword evidence="2" id="KW-0732">Signal</keyword>
<dbReference type="Proteomes" id="UP000670947">
    <property type="component" value="Unassembled WGS sequence"/>
</dbReference>
<dbReference type="PANTHER" id="PTHR43649">
    <property type="entry name" value="ARABINOSE-BINDING PROTEIN-RELATED"/>
    <property type="match status" value="1"/>
</dbReference>
<feature type="signal peptide" evidence="2">
    <location>
        <begin position="1"/>
        <end position="21"/>
    </location>
</feature>
<comment type="caution">
    <text evidence="4">The sequence shown here is derived from an EMBL/GenBank/DDBJ whole genome shotgun (WGS) entry which is preliminary data.</text>
</comment>
<feature type="chain" id="PRO_5046936746" evidence="2">
    <location>
        <begin position="22"/>
        <end position="528"/>
    </location>
</feature>
<sequence>MRQLKKKAVHLSLFAVVLMMAITGCSGKSNDGAAANAPADDGKTNNAPADNGTPANANATATDANAEDEALPPVELTWYYGVSAQQPGQQDVEDAVNQYLKDNTKLNATVRLKPVDFGSYDQKMNVTIASNEKMDIVWTTGAWLLKYNENVKKGAFLAIDDLLPTYAPQTLASLMPAAFWDDVKADTDGKIYAVPSYQVAATSFGFVFQKRFVDKYKFDIGSVKTEADLAPFLETLKKNEPDVVPFAFQAGNNGPIDGNLLDYGPVTYYKNDPYKSVDKRETPEYKAYLDLMHDWYQKGYIYPDLATVKDFNQLMAKGNIAVMTDVTFKPGGEAGYPAKNGGNEVVRKAITDPLFTGVTTSMNAISKASKNPERALMLLELVNNDKKLYDLLCYGIEGKHYTAANGVYTPVENSAYAPNVDWVFGNQFNGLLRPGQPADVFEQTKRLNEQAAIHPINGFKFDDSSLKTEVAAVAAVQAEYAVPLETGTADPNEVLPKYLDALKKAGSDKIQAEMNKQLAAWAAKNGKS</sequence>
<dbReference type="PANTHER" id="PTHR43649:SF17">
    <property type="entry name" value="ABC TRANSPORTER SOLUTE BINDING PROTEIN-SUGAR TRANSPORT"/>
    <property type="match status" value="1"/>
</dbReference>
<accession>A0ABS3W587</accession>
<dbReference type="RefSeq" id="WP_208846494.1">
    <property type="nucleotide sequence ID" value="NZ_JAGGDJ010000002.1"/>
</dbReference>
<keyword evidence="5" id="KW-1185">Reference proteome</keyword>
<proteinExistence type="predicted"/>
<feature type="domain" description="DUF3502" evidence="3">
    <location>
        <begin position="455"/>
        <end position="523"/>
    </location>
</feature>
<dbReference type="Gene3D" id="3.40.190.10">
    <property type="entry name" value="Periplasmic binding protein-like II"/>
    <property type="match status" value="1"/>
</dbReference>
<dbReference type="Pfam" id="PF12010">
    <property type="entry name" value="DUF3502"/>
    <property type="match status" value="1"/>
</dbReference>
<organism evidence="4 5">
    <name type="scientific">Paenibacillus artemisiicola</name>
    <dbReference type="NCBI Taxonomy" id="1172618"/>
    <lineage>
        <taxon>Bacteria</taxon>
        <taxon>Bacillati</taxon>
        <taxon>Bacillota</taxon>
        <taxon>Bacilli</taxon>
        <taxon>Bacillales</taxon>
        <taxon>Paenibacillaceae</taxon>
        <taxon>Paenibacillus</taxon>
    </lineage>
</organism>
<dbReference type="PROSITE" id="PS51257">
    <property type="entry name" value="PROKAR_LIPOPROTEIN"/>
    <property type="match status" value="1"/>
</dbReference>